<dbReference type="SUPFAM" id="SSF54909">
    <property type="entry name" value="Dimeric alpha+beta barrel"/>
    <property type="match status" value="1"/>
</dbReference>
<accession>A0ABU9W6W9</accession>
<dbReference type="Gene3D" id="3.30.70.100">
    <property type="match status" value="1"/>
</dbReference>
<evidence type="ECO:0000313" key="1">
    <source>
        <dbReference type="EMBL" id="MEN1947735.1"/>
    </source>
</evidence>
<sequence length="93" mass="10010">MTYAVVSVHSPRAEHRGAVVDSMKRYSHVARQQPGFVWTGIVDDAGGRLVGIAVWESASDARAASGPLMAEVGDDPFTTWDEQPIDSLRGTVL</sequence>
<protein>
    <recommendedName>
        <fullName evidence="3">ABM domain-containing protein</fullName>
    </recommendedName>
</protein>
<dbReference type="RefSeq" id="WP_342115288.1">
    <property type="nucleotide sequence ID" value="NZ_JBCAUN010000003.1"/>
</dbReference>
<dbReference type="Proteomes" id="UP001425155">
    <property type="component" value="Unassembled WGS sequence"/>
</dbReference>
<comment type="caution">
    <text evidence="1">The sequence shown here is derived from an EMBL/GenBank/DDBJ whole genome shotgun (WGS) entry which is preliminary data.</text>
</comment>
<dbReference type="InterPro" id="IPR011008">
    <property type="entry name" value="Dimeric_a/b-barrel"/>
</dbReference>
<keyword evidence="2" id="KW-1185">Reference proteome</keyword>
<evidence type="ECO:0008006" key="3">
    <source>
        <dbReference type="Google" id="ProtNLM"/>
    </source>
</evidence>
<organism evidence="1 2">
    <name type="scientific">Leifsonia stereocauli</name>
    <dbReference type="NCBI Taxonomy" id="3134136"/>
    <lineage>
        <taxon>Bacteria</taxon>
        <taxon>Bacillati</taxon>
        <taxon>Actinomycetota</taxon>
        <taxon>Actinomycetes</taxon>
        <taxon>Micrococcales</taxon>
        <taxon>Microbacteriaceae</taxon>
        <taxon>Leifsonia</taxon>
    </lineage>
</organism>
<dbReference type="EMBL" id="JBCLVG010000003">
    <property type="protein sequence ID" value="MEN1947735.1"/>
    <property type="molecule type" value="Genomic_DNA"/>
</dbReference>
<proteinExistence type="predicted"/>
<name>A0ABU9W6W9_9MICO</name>
<gene>
    <name evidence="1" type="ORF">WJX64_14350</name>
</gene>
<reference evidence="1 2" key="1">
    <citation type="submission" date="2024-03" db="EMBL/GenBank/DDBJ databases">
        <title>YIM 134122 draft genome.</title>
        <authorList>
            <person name="Zuo S."/>
            <person name="Xiong L."/>
        </authorList>
    </citation>
    <scope>NUCLEOTIDE SEQUENCE [LARGE SCALE GENOMIC DNA]</scope>
    <source>
        <strain evidence="1 2">YIM 134122</strain>
    </source>
</reference>
<evidence type="ECO:0000313" key="2">
    <source>
        <dbReference type="Proteomes" id="UP001425155"/>
    </source>
</evidence>